<feature type="compositionally biased region" description="Basic and acidic residues" evidence="1">
    <location>
        <begin position="122"/>
        <end position="134"/>
    </location>
</feature>
<accession>A0A179FHK4</accession>
<evidence type="ECO:0000313" key="2">
    <source>
        <dbReference type="EMBL" id="OAQ65105.1"/>
    </source>
</evidence>
<feature type="compositionally biased region" description="Basic and acidic residues" evidence="1">
    <location>
        <begin position="159"/>
        <end position="169"/>
    </location>
</feature>
<keyword evidence="3" id="KW-1185">Reference proteome</keyword>
<evidence type="ECO:0000256" key="1">
    <source>
        <dbReference type="SAM" id="MobiDB-lite"/>
    </source>
</evidence>
<dbReference type="GeneID" id="28849325"/>
<dbReference type="RefSeq" id="XP_018142419.1">
    <property type="nucleotide sequence ID" value="XM_018285331.1"/>
</dbReference>
<evidence type="ECO:0000313" key="3">
    <source>
        <dbReference type="Proteomes" id="UP000078397"/>
    </source>
</evidence>
<proteinExistence type="predicted"/>
<dbReference type="EMBL" id="LSBJ02000005">
    <property type="protein sequence ID" value="OAQ65105.1"/>
    <property type="molecule type" value="Genomic_DNA"/>
</dbReference>
<feature type="compositionally biased region" description="Polar residues" evidence="1">
    <location>
        <begin position="86"/>
        <end position="97"/>
    </location>
</feature>
<dbReference type="KEGG" id="pchm:VFPPC_06274"/>
<dbReference type="AlphaFoldDB" id="A0A179FHK4"/>
<feature type="compositionally biased region" description="Polar residues" evidence="1">
    <location>
        <begin position="34"/>
        <end position="44"/>
    </location>
</feature>
<comment type="caution">
    <text evidence="2">The sequence shown here is derived from an EMBL/GenBank/DDBJ whole genome shotgun (WGS) entry which is preliminary data.</text>
</comment>
<dbReference type="Proteomes" id="UP000078397">
    <property type="component" value="Unassembled WGS sequence"/>
</dbReference>
<gene>
    <name evidence="2" type="ORF">VFPPC_06274</name>
</gene>
<organism evidence="2 3">
    <name type="scientific">Pochonia chlamydosporia 170</name>
    <dbReference type="NCBI Taxonomy" id="1380566"/>
    <lineage>
        <taxon>Eukaryota</taxon>
        <taxon>Fungi</taxon>
        <taxon>Dikarya</taxon>
        <taxon>Ascomycota</taxon>
        <taxon>Pezizomycotina</taxon>
        <taxon>Sordariomycetes</taxon>
        <taxon>Hypocreomycetidae</taxon>
        <taxon>Hypocreales</taxon>
        <taxon>Clavicipitaceae</taxon>
        <taxon>Pochonia</taxon>
    </lineage>
</organism>
<name>A0A179FHK4_METCM</name>
<reference evidence="2 3" key="1">
    <citation type="journal article" date="2016" name="PLoS Pathog.">
        <title>Biosynthesis of antibiotic leucinostatins in bio-control fungus Purpureocillium lilacinum and their inhibition on phytophthora revealed by genome mining.</title>
        <authorList>
            <person name="Wang G."/>
            <person name="Liu Z."/>
            <person name="Lin R."/>
            <person name="Li E."/>
            <person name="Mao Z."/>
            <person name="Ling J."/>
            <person name="Yang Y."/>
            <person name="Yin W.B."/>
            <person name="Xie B."/>
        </authorList>
    </citation>
    <scope>NUCLEOTIDE SEQUENCE [LARGE SCALE GENOMIC DNA]</scope>
    <source>
        <strain evidence="2">170</strain>
    </source>
</reference>
<sequence>MGCGSSKPEVIEDTEEMIQSFVFVPHAPPPPLERSTTGAGTQRPQHPKQVTWADAPPSHQTRPSQSTTPRITKKLSIEPPHPHNNVPGSSESVSPMSAISMDPKDDPSIEPNYQSKPRKAKRDYEAFIDAREWSAEVDEREARQQLQARQKRQAQKLQARQELHPHAAS</sequence>
<feature type="compositionally biased region" description="Polar residues" evidence="1">
    <location>
        <begin position="58"/>
        <end position="70"/>
    </location>
</feature>
<feature type="region of interest" description="Disordered" evidence="1">
    <location>
        <begin position="24"/>
        <end position="169"/>
    </location>
</feature>
<protein>
    <submittedName>
        <fullName evidence="2">Uncharacterized protein</fullName>
    </submittedName>
</protein>